<sequence>MSKLIAKAIHNGDALTYNEAHLLTAGVPDGSWLNGAADRDLTHRVVAAAMTDEMKAARTSAQAVQHRWHIAQNAAAEALSDDDVRNIRYAMRVPWQEDVLSFPEATVCGLVLFYADGPEWADFKNGHLSRVAYTALSPRRGKTATISPYV</sequence>
<organism evidence="1 2">
    <name type="scientific">Aspergillus udagawae</name>
    <dbReference type="NCBI Taxonomy" id="91492"/>
    <lineage>
        <taxon>Eukaryota</taxon>
        <taxon>Fungi</taxon>
        <taxon>Dikarya</taxon>
        <taxon>Ascomycota</taxon>
        <taxon>Pezizomycotina</taxon>
        <taxon>Eurotiomycetes</taxon>
        <taxon>Eurotiomycetidae</taxon>
        <taxon>Eurotiales</taxon>
        <taxon>Aspergillaceae</taxon>
        <taxon>Aspergillus</taxon>
        <taxon>Aspergillus subgen. Fumigati</taxon>
    </lineage>
</organism>
<gene>
    <name evidence="1" type="ORF">IFM46972_09688</name>
</gene>
<evidence type="ECO:0000313" key="2">
    <source>
        <dbReference type="Proteomes" id="UP000465221"/>
    </source>
</evidence>
<dbReference type="Proteomes" id="UP000465221">
    <property type="component" value="Unassembled WGS sequence"/>
</dbReference>
<evidence type="ECO:0000313" key="1">
    <source>
        <dbReference type="EMBL" id="GFF53059.1"/>
    </source>
</evidence>
<accession>A0A8H3S815</accession>
<dbReference type="AlphaFoldDB" id="A0A8H3S815"/>
<comment type="caution">
    <text evidence="1">The sequence shown here is derived from an EMBL/GenBank/DDBJ whole genome shotgun (WGS) entry which is preliminary data.</text>
</comment>
<protein>
    <submittedName>
        <fullName evidence="1">Uncharacterized protein</fullName>
    </submittedName>
</protein>
<name>A0A8H3S815_9EURO</name>
<dbReference type="EMBL" id="BLKC01000101">
    <property type="protein sequence ID" value="GFF53059.1"/>
    <property type="molecule type" value="Genomic_DNA"/>
</dbReference>
<reference evidence="1 2" key="1">
    <citation type="submission" date="2020-01" db="EMBL/GenBank/DDBJ databases">
        <title>Draft genome sequence of Aspergillus udagawae IFM 46972.</title>
        <authorList>
            <person name="Takahashi H."/>
            <person name="Yaguchi T."/>
        </authorList>
    </citation>
    <scope>NUCLEOTIDE SEQUENCE [LARGE SCALE GENOMIC DNA]</scope>
    <source>
        <strain evidence="1 2">IFM 46972</strain>
    </source>
</reference>
<proteinExistence type="predicted"/>